<name>A0A1H5YTT8_9FLAO</name>
<dbReference type="Proteomes" id="UP000236738">
    <property type="component" value="Unassembled WGS sequence"/>
</dbReference>
<accession>A0A1H5YTT8</accession>
<dbReference type="EMBL" id="FNUS01000004">
    <property type="protein sequence ID" value="SEG27623.1"/>
    <property type="molecule type" value="Genomic_DNA"/>
</dbReference>
<keyword evidence="3" id="KW-1185">Reference proteome</keyword>
<keyword evidence="1" id="KW-0472">Membrane</keyword>
<evidence type="ECO:0000313" key="3">
    <source>
        <dbReference type="Proteomes" id="UP000236738"/>
    </source>
</evidence>
<protein>
    <submittedName>
        <fullName evidence="2">Uncharacterized protein</fullName>
    </submittedName>
</protein>
<proteinExistence type="predicted"/>
<feature type="transmembrane region" description="Helical" evidence="1">
    <location>
        <begin position="6"/>
        <end position="25"/>
    </location>
</feature>
<dbReference type="OrthoDB" id="1250699at2"/>
<dbReference type="RefSeq" id="WP_159969841.1">
    <property type="nucleotide sequence ID" value="NZ_FNUS01000004.1"/>
</dbReference>
<sequence>MKLKFYYFLLIPVIISLSFMTLPFLRHLKNEVKKEVRTQIFLQNLDSKEIVKFNAKDLKQATWIEDKEFIFEGYYYDLVSIKIINGEKIHYCFKDKKETKIANIESKIRDIFSVKFSKPEIKPYFVKIFKLNPVFKNNSDFFVKIEGQSFLKTNVHFYQFSIKFSDFIEKPSIPPEV</sequence>
<keyword evidence="1" id="KW-1133">Transmembrane helix</keyword>
<keyword evidence="1" id="KW-0812">Transmembrane</keyword>
<gene>
    <name evidence="2" type="ORF">SAMN05421847_1865</name>
</gene>
<evidence type="ECO:0000313" key="2">
    <source>
        <dbReference type="EMBL" id="SEG27623.1"/>
    </source>
</evidence>
<organism evidence="2 3">
    <name type="scientific">Halpernia humi</name>
    <dbReference type="NCBI Taxonomy" id="493375"/>
    <lineage>
        <taxon>Bacteria</taxon>
        <taxon>Pseudomonadati</taxon>
        <taxon>Bacteroidota</taxon>
        <taxon>Flavobacteriia</taxon>
        <taxon>Flavobacteriales</taxon>
        <taxon>Weeksellaceae</taxon>
        <taxon>Chryseobacterium group</taxon>
        <taxon>Halpernia</taxon>
    </lineage>
</organism>
<dbReference type="AlphaFoldDB" id="A0A1H5YTT8"/>
<evidence type="ECO:0000256" key="1">
    <source>
        <dbReference type="SAM" id="Phobius"/>
    </source>
</evidence>
<reference evidence="3" key="1">
    <citation type="submission" date="2016-10" db="EMBL/GenBank/DDBJ databases">
        <authorList>
            <person name="Varghese N."/>
            <person name="Submissions S."/>
        </authorList>
    </citation>
    <scope>NUCLEOTIDE SEQUENCE [LARGE SCALE GENOMIC DNA]</scope>
    <source>
        <strain evidence="3">DSM 21580</strain>
    </source>
</reference>